<comment type="caution">
    <text evidence="1">The sequence shown here is derived from an EMBL/GenBank/DDBJ whole genome shotgun (WGS) entry which is preliminary data.</text>
</comment>
<reference evidence="1" key="1">
    <citation type="journal article" date="2015" name="Nature">
        <title>Complex archaea that bridge the gap between prokaryotes and eukaryotes.</title>
        <authorList>
            <person name="Spang A."/>
            <person name="Saw J.H."/>
            <person name="Jorgensen S.L."/>
            <person name="Zaremba-Niedzwiedzka K."/>
            <person name="Martijn J."/>
            <person name="Lind A.E."/>
            <person name="van Eijk R."/>
            <person name="Schleper C."/>
            <person name="Guy L."/>
            <person name="Ettema T.J."/>
        </authorList>
    </citation>
    <scope>NUCLEOTIDE SEQUENCE</scope>
</reference>
<proteinExistence type="predicted"/>
<organism evidence="1">
    <name type="scientific">marine sediment metagenome</name>
    <dbReference type="NCBI Taxonomy" id="412755"/>
    <lineage>
        <taxon>unclassified sequences</taxon>
        <taxon>metagenomes</taxon>
        <taxon>ecological metagenomes</taxon>
    </lineage>
</organism>
<evidence type="ECO:0000313" key="1">
    <source>
        <dbReference type="EMBL" id="KKL58999.1"/>
    </source>
</evidence>
<feature type="non-terminal residue" evidence="1">
    <location>
        <position position="290"/>
    </location>
</feature>
<sequence>MKFAHLCQDFWWTREDSSDKWPMAIAQGEACPSCNENREDFLIDPVPRQLEAWDMVREKRYVLFGGARGGSKSWWLRWTLVYLLIDWYHRKGLKKVRVGLFCEDYPTLEDRQISKIEIEFPPWMGKWNGQRNEFRLCNDLGGGIIACRNLDNPSKYQSTELAAIAIDEATKNPVSIFDTLRGSLRWPGIDNTKFLLASNPGGQGHLWIKAYFIDGEFPKELQRRADQFGYVKALVSDNPHNAESYIEELGTLTEKMRRAWLEGDWDVFEGQVFEEWRRDLHVVEEFDHTV</sequence>
<name>A0A0F9DBG6_9ZZZZ</name>
<accession>A0A0F9DBG6</accession>
<dbReference type="Gene3D" id="3.40.50.300">
    <property type="entry name" value="P-loop containing nucleotide triphosphate hydrolases"/>
    <property type="match status" value="1"/>
</dbReference>
<evidence type="ECO:0008006" key="2">
    <source>
        <dbReference type="Google" id="ProtNLM"/>
    </source>
</evidence>
<protein>
    <recommendedName>
        <fullName evidence="2">Phage terminase large subunit N-terminal domain-containing protein</fullName>
    </recommendedName>
</protein>
<gene>
    <name evidence="1" type="ORF">LCGC14_2219700</name>
</gene>
<dbReference type="AlphaFoldDB" id="A0A0F9DBG6"/>
<dbReference type="EMBL" id="LAZR01029633">
    <property type="protein sequence ID" value="KKL58999.1"/>
    <property type="molecule type" value="Genomic_DNA"/>
</dbReference>
<dbReference type="InterPro" id="IPR027417">
    <property type="entry name" value="P-loop_NTPase"/>
</dbReference>